<accession>A0ABX8FHE5</accession>
<sequence length="161" mass="19056">MYKLIQILFILSLILLLTGCNSTEERKAEGLIKDYYRSMIDGNYEKAFEQLHLFQYDVKTDDYKLNEDITFSDEEAKEFYLKKVEISQDKGYTLTNFEIGEVEYEDGHSFWHHIKLETEHNGQEFEWNETASIYNGKVLIGGVDPFQIYRDGRMNFDIEGF</sequence>
<reference evidence="1 2" key="1">
    <citation type="submission" date="2021-03" db="EMBL/GenBank/DDBJ databases">
        <title>The first data on the complete genome of the tetrodotoxin-producing bacterium.</title>
        <authorList>
            <person name="Melnikova D.I."/>
            <person name="Nijland R."/>
            <person name="Magarlamov T.Y."/>
        </authorList>
    </citation>
    <scope>NUCLEOTIDE SEQUENCE [LARGE SCALE GENOMIC DNA]</scope>
    <source>
        <strain evidence="1 2">1839</strain>
    </source>
</reference>
<organism evidence="1 2">
    <name type="scientific">Cytobacillus gottheilii</name>
    <dbReference type="NCBI Taxonomy" id="859144"/>
    <lineage>
        <taxon>Bacteria</taxon>
        <taxon>Bacillati</taxon>
        <taxon>Bacillota</taxon>
        <taxon>Bacilli</taxon>
        <taxon>Bacillales</taxon>
        <taxon>Bacillaceae</taxon>
        <taxon>Cytobacillus</taxon>
    </lineage>
</organism>
<dbReference type="EMBL" id="CP071709">
    <property type="protein sequence ID" value="QVY63451.1"/>
    <property type="molecule type" value="Genomic_DNA"/>
</dbReference>
<evidence type="ECO:0000313" key="2">
    <source>
        <dbReference type="Proteomes" id="UP000679247"/>
    </source>
</evidence>
<name>A0ABX8FHE5_9BACI</name>
<dbReference type="RefSeq" id="WP_214478598.1">
    <property type="nucleotide sequence ID" value="NZ_CP071709.1"/>
</dbReference>
<dbReference type="PROSITE" id="PS51257">
    <property type="entry name" value="PROKAR_LIPOPROTEIN"/>
    <property type="match status" value="1"/>
</dbReference>
<proteinExistence type="predicted"/>
<evidence type="ECO:0008006" key="3">
    <source>
        <dbReference type="Google" id="ProtNLM"/>
    </source>
</evidence>
<evidence type="ECO:0000313" key="1">
    <source>
        <dbReference type="EMBL" id="QVY63451.1"/>
    </source>
</evidence>
<protein>
    <recommendedName>
        <fullName evidence="3">Nuclear transport factor 2 family protein</fullName>
    </recommendedName>
</protein>
<keyword evidence="2" id="KW-1185">Reference proteome</keyword>
<dbReference type="Proteomes" id="UP000679247">
    <property type="component" value="Chromosome"/>
</dbReference>
<gene>
    <name evidence="1" type="ORF">J1899_10550</name>
</gene>